<evidence type="ECO:0000256" key="1">
    <source>
        <dbReference type="ARBA" id="ARBA00023242"/>
    </source>
</evidence>
<dbReference type="Pfam" id="PF00172">
    <property type="entry name" value="Zn_clus"/>
    <property type="match status" value="1"/>
</dbReference>
<sequence length="474" mass="53979">MSLVQSERKKAWAPRSRRGCYTCRSRRIKCDEHLPVCNKCLASGRACRYPDFRLDHDEPRELPKLASKAALHQKEPPDWNLAQGMLFFATVLVPMYERGQVATTSYRKQFPSQPHISHFFFPTGFLMMVTSHRIKMVCAERGVPVERGQGLGIEHLWRSFFGYMALALENLNKHILARSPAWYVINRTVDLLANELHIVDSLWRSHLRGFFAIVELYGGVDTILKTSARLPYTPMNYCLVFTVVGNACSPVHDQIDGLYSWSEEDILSIYTHTFYFCFASPSVLFLAVFRLTRLRILVASGHSAGELRTRAETIAHSVHRFSTTDWTESYALPDDPLRSLLAAIFKAAAILYGLLSLPPDLARPFAGSYWDDAANDPVERARLHYRAILLDMVWPTVKKVQLSRLSWIFAVLGVAYLDGPEDVQKRILQSLRAILRMEDVGGGAATMLEMFPLYWASGKLGWEQCYYKPCQVLC</sequence>
<comment type="caution">
    <text evidence="3">The sequence shown here is derived from an EMBL/GenBank/DDBJ whole genome shotgun (WGS) entry which is preliminary data.</text>
</comment>
<reference evidence="3 4" key="1">
    <citation type="journal article" date="2016" name="Genome Biol. Evol.">
        <title>Divergent and convergent evolution of fungal pathogenicity.</title>
        <authorList>
            <person name="Shang Y."/>
            <person name="Xiao G."/>
            <person name="Zheng P."/>
            <person name="Cen K."/>
            <person name="Zhan S."/>
            <person name="Wang C."/>
        </authorList>
    </citation>
    <scope>NUCLEOTIDE SEQUENCE [LARGE SCALE GENOMIC DNA]</scope>
    <source>
        <strain evidence="3 4">RCEF 3172</strain>
    </source>
</reference>
<dbReference type="PROSITE" id="PS50048">
    <property type="entry name" value="ZN2_CY6_FUNGAL_2"/>
    <property type="match status" value="1"/>
</dbReference>
<evidence type="ECO:0000259" key="2">
    <source>
        <dbReference type="PROSITE" id="PS50048"/>
    </source>
</evidence>
<dbReference type="Gene3D" id="4.10.240.10">
    <property type="entry name" value="Zn(2)-C6 fungal-type DNA-binding domain"/>
    <property type="match status" value="1"/>
</dbReference>
<dbReference type="InterPro" id="IPR036864">
    <property type="entry name" value="Zn2-C6_fun-type_DNA-bd_sf"/>
</dbReference>
<dbReference type="SMART" id="SM00066">
    <property type="entry name" value="GAL4"/>
    <property type="match status" value="1"/>
</dbReference>
<organism evidence="3 4">
    <name type="scientific">Beauveria brongniartii RCEF 3172</name>
    <dbReference type="NCBI Taxonomy" id="1081107"/>
    <lineage>
        <taxon>Eukaryota</taxon>
        <taxon>Fungi</taxon>
        <taxon>Dikarya</taxon>
        <taxon>Ascomycota</taxon>
        <taxon>Pezizomycotina</taxon>
        <taxon>Sordariomycetes</taxon>
        <taxon>Hypocreomycetidae</taxon>
        <taxon>Hypocreales</taxon>
        <taxon>Cordycipitaceae</taxon>
        <taxon>Beauveria</taxon>
        <taxon>Beauveria brongniartii</taxon>
    </lineage>
</organism>
<accession>A0A167C6U9</accession>
<dbReference type="GO" id="GO:0000981">
    <property type="term" value="F:DNA-binding transcription factor activity, RNA polymerase II-specific"/>
    <property type="evidence" value="ECO:0007669"/>
    <property type="project" value="InterPro"/>
</dbReference>
<feature type="domain" description="Zn(2)-C6 fungal-type" evidence="2">
    <location>
        <begin position="19"/>
        <end position="49"/>
    </location>
</feature>
<dbReference type="Proteomes" id="UP000076863">
    <property type="component" value="Unassembled WGS sequence"/>
</dbReference>
<dbReference type="GO" id="GO:0008270">
    <property type="term" value="F:zinc ion binding"/>
    <property type="evidence" value="ECO:0007669"/>
    <property type="project" value="InterPro"/>
</dbReference>
<dbReference type="CDD" id="cd00067">
    <property type="entry name" value="GAL4"/>
    <property type="match status" value="1"/>
</dbReference>
<dbReference type="PANTHER" id="PTHR37534">
    <property type="entry name" value="TRANSCRIPTIONAL ACTIVATOR PROTEIN UGA3"/>
    <property type="match status" value="1"/>
</dbReference>
<dbReference type="GO" id="GO:0000976">
    <property type="term" value="F:transcription cis-regulatory region binding"/>
    <property type="evidence" value="ECO:0007669"/>
    <property type="project" value="TreeGrafter"/>
</dbReference>
<dbReference type="AlphaFoldDB" id="A0A167C6U9"/>
<gene>
    <name evidence="3" type="ORF">BBO_05896</name>
</gene>
<keyword evidence="4" id="KW-1185">Reference proteome</keyword>
<name>A0A167C6U9_9HYPO</name>
<dbReference type="PANTHER" id="PTHR37534:SF9">
    <property type="entry name" value="ZN(II)2CYS6 TRANSCRIPTION FACTOR (EUROFUNG)"/>
    <property type="match status" value="1"/>
</dbReference>
<proteinExistence type="predicted"/>
<dbReference type="InterPro" id="IPR001138">
    <property type="entry name" value="Zn2Cys6_DnaBD"/>
</dbReference>
<dbReference type="PROSITE" id="PS00463">
    <property type="entry name" value="ZN2_CY6_FUNGAL_1"/>
    <property type="match status" value="1"/>
</dbReference>
<evidence type="ECO:0000313" key="4">
    <source>
        <dbReference type="Proteomes" id="UP000076863"/>
    </source>
</evidence>
<dbReference type="EMBL" id="AZHA01000018">
    <property type="protein sequence ID" value="OAA40839.1"/>
    <property type="molecule type" value="Genomic_DNA"/>
</dbReference>
<dbReference type="GO" id="GO:0005634">
    <property type="term" value="C:nucleus"/>
    <property type="evidence" value="ECO:0007669"/>
    <property type="project" value="TreeGrafter"/>
</dbReference>
<dbReference type="SUPFAM" id="SSF57701">
    <property type="entry name" value="Zn2/Cys6 DNA-binding domain"/>
    <property type="match status" value="1"/>
</dbReference>
<dbReference type="GO" id="GO:0045944">
    <property type="term" value="P:positive regulation of transcription by RNA polymerase II"/>
    <property type="evidence" value="ECO:0007669"/>
    <property type="project" value="TreeGrafter"/>
</dbReference>
<evidence type="ECO:0000313" key="3">
    <source>
        <dbReference type="EMBL" id="OAA40839.1"/>
    </source>
</evidence>
<dbReference type="OrthoDB" id="5386330at2759"/>
<protein>
    <submittedName>
        <fullName evidence="3">C6 zinc finger domain protein</fullName>
    </submittedName>
</protein>
<keyword evidence="1" id="KW-0539">Nucleus</keyword>